<protein>
    <submittedName>
        <fullName evidence="1">Uncharacterized protein</fullName>
    </submittedName>
</protein>
<dbReference type="EMBL" id="GGEC01085651">
    <property type="protein sequence ID" value="MBX66135.1"/>
    <property type="molecule type" value="Transcribed_RNA"/>
</dbReference>
<proteinExistence type="predicted"/>
<accession>A0A2P2QGV8</accession>
<name>A0A2P2QGV8_RHIMU</name>
<dbReference type="AlphaFoldDB" id="A0A2P2QGV8"/>
<reference evidence="1" key="1">
    <citation type="submission" date="2018-02" db="EMBL/GenBank/DDBJ databases">
        <title>Rhizophora mucronata_Transcriptome.</title>
        <authorList>
            <person name="Meera S.P."/>
            <person name="Sreeshan A."/>
            <person name="Augustine A."/>
        </authorList>
    </citation>
    <scope>NUCLEOTIDE SEQUENCE</scope>
    <source>
        <tissue evidence="1">Leaf</tissue>
    </source>
</reference>
<sequence>MLFWRIRITVACRIAICNSFKPSITLALAVCLERHVPG</sequence>
<organism evidence="1">
    <name type="scientific">Rhizophora mucronata</name>
    <name type="common">Asiatic mangrove</name>
    <dbReference type="NCBI Taxonomy" id="61149"/>
    <lineage>
        <taxon>Eukaryota</taxon>
        <taxon>Viridiplantae</taxon>
        <taxon>Streptophyta</taxon>
        <taxon>Embryophyta</taxon>
        <taxon>Tracheophyta</taxon>
        <taxon>Spermatophyta</taxon>
        <taxon>Magnoliopsida</taxon>
        <taxon>eudicotyledons</taxon>
        <taxon>Gunneridae</taxon>
        <taxon>Pentapetalae</taxon>
        <taxon>rosids</taxon>
        <taxon>fabids</taxon>
        <taxon>Malpighiales</taxon>
        <taxon>Rhizophoraceae</taxon>
        <taxon>Rhizophora</taxon>
    </lineage>
</organism>
<evidence type="ECO:0000313" key="1">
    <source>
        <dbReference type="EMBL" id="MBX66135.1"/>
    </source>
</evidence>